<dbReference type="InParanoid" id="A0A1H9M846"/>
<protein>
    <submittedName>
        <fullName evidence="1">Uncharacterized protein</fullName>
    </submittedName>
</protein>
<name>A0A1H9M846_9BACT</name>
<evidence type="ECO:0000313" key="2">
    <source>
        <dbReference type="Proteomes" id="UP000199021"/>
    </source>
</evidence>
<dbReference type="Proteomes" id="UP000199021">
    <property type="component" value="Unassembled WGS sequence"/>
</dbReference>
<evidence type="ECO:0000313" key="1">
    <source>
        <dbReference type="EMBL" id="SER19792.1"/>
    </source>
</evidence>
<organism evidence="1 2">
    <name type="scientific">Neolewinella agarilytica</name>
    <dbReference type="NCBI Taxonomy" id="478744"/>
    <lineage>
        <taxon>Bacteria</taxon>
        <taxon>Pseudomonadati</taxon>
        <taxon>Bacteroidota</taxon>
        <taxon>Saprospiria</taxon>
        <taxon>Saprospirales</taxon>
        <taxon>Lewinellaceae</taxon>
        <taxon>Neolewinella</taxon>
    </lineage>
</organism>
<accession>A0A1H9M846</accession>
<dbReference type="STRING" id="478744.SAMN05444359_12765"/>
<reference evidence="2" key="1">
    <citation type="submission" date="2016-10" db="EMBL/GenBank/DDBJ databases">
        <authorList>
            <person name="Varghese N."/>
            <person name="Submissions S."/>
        </authorList>
    </citation>
    <scope>NUCLEOTIDE SEQUENCE [LARGE SCALE GENOMIC DNA]</scope>
    <source>
        <strain evidence="2">DSM 24740</strain>
    </source>
</reference>
<sequence length="200" mass="23411">MMSEIKIIVTFCLCMVVFSSCYKNKEDESPIKSNSDLSLELMDYYYFSRNYPLNNSPREVGKICGYHKIPGRVACKGVSIDILDRAYEFSTSGSSAEQVTRFNQIDKLEAKERMVKLKEVMFSDSTRHNPYQLNHPHVDHFILTGEYWSESQQMKRVTWIFYDILDLPDEVVDFSKLFLPDSLWHSSYDDEAYSVPPERH</sequence>
<dbReference type="EMBL" id="FOFB01000027">
    <property type="protein sequence ID" value="SER19792.1"/>
    <property type="molecule type" value="Genomic_DNA"/>
</dbReference>
<dbReference type="PROSITE" id="PS51257">
    <property type="entry name" value="PROKAR_LIPOPROTEIN"/>
    <property type="match status" value="1"/>
</dbReference>
<dbReference type="RefSeq" id="WP_090172109.1">
    <property type="nucleotide sequence ID" value="NZ_FOFB01000027.1"/>
</dbReference>
<dbReference type="AlphaFoldDB" id="A0A1H9M846"/>
<keyword evidence="2" id="KW-1185">Reference proteome</keyword>
<proteinExistence type="predicted"/>
<gene>
    <name evidence="1" type="ORF">SAMN05444359_12765</name>
</gene>